<evidence type="ECO:0000313" key="3">
    <source>
        <dbReference type="EMBL" id="EMA03147.1"/>
    </source>
</evidence>
<feature type="transmembrane region" description="Helical" evidence="1">
    <location>
        <begin position="216"/>
        <end position="236"/>
    </location>
</feature>
<protein>
    <submittedName>
        <fullName evidence="3">Uncharacterized protein</fullName>
    </submittedName>
</protein>
<dbReference type="RefSeq" id="WP_004572393.1">
    <property type="nucleotide sequence ID" value="NC_017941.2"/>
</dbReference>
<keyword evidence="1" id="KW-0472">Membrane</keyword>
<feature type="transmembrane region" description="Helical" evidence="1">
    <location>
        <begin position="172"/>
        <end position="196"/>
    </location>
</feature>
<proteinExistence type="predicted"/>
<keyword evidence="1" id="KW-1133">Transmembrane helix</keyword>
<feature type="transmembrane region" description="Helical" evidence="1">
    <location>
        <begin position="265"/>
        <end position="291"/>
    </location>
</feature>
<feature type="transmembrane region" description="Helical" evidence="1">
    <location>
        <begin position="35"/>
        <end position="54"/>
    </location>
</feature>
<dbReference type="Proteomes" id="UP000299011">
    <property type="component" value="Chromosome"/>
</dbReference>
<dbReference type="PATRIC" id="fig|523841.21.peg.824"/>
<evidence type="ECO:0000256" key="1">
    <source>
        <dbReference type="SAM" id="Phobius"/>
    </source>
</evidence>
<reference evidence="3 5" key="1">
    <citation type="journal article" date="2014" name="PLoS Genet.">
        <title>Phylogenetically driven sequencing of extremely halophilic archaea reveals strategies for static and dynamic osmo-response.</title>
        <authorList>
            <person name="Becker E.A."/>
            <person name="Seitzer P.M."/>
            <person name="Tritt A."/>
            <person name="Larsen D."/>
            <person name="Krusor M."/>
            <person name="Yao A.I."/>
            <person name="Wu D."/>
            <person name="Madern D."/>
            <person name="Eisen J.A."/>
            <person name="Darling A.E."/>
            <person name="Facciotti M.T."/>
        </authorList>
    </citation>
    <scope>NUCLEOTIDE SEQUENCE [LARGE SCALE GENOMIC DNA]</scope>
    <source>
        <strain evidence="3">ATCC 33500</strain>
        <strain evidence="5">ATCC 33500 / DSM 1411 / JCM 8866 / NBRC 14739 / NCIMB 2177 / R-4</strain>
    </source>
</reference>
<dbReference type="AlphaFoldDB" id="M0J205"/>
<reference evidence="2 6" key="2">
    <citation type="submission" date="2014-04" db="EMBL/GenBank/DDBJ databases">
        <title>Transcriptional profiles of Haloferax mediterranei on the basis of nitrogen availability.</title>
        <authorList>
            <person name="Bautista V."/>
        </authorList>
    </citation>
    <scope>NUCLEOTIDE SEQUENCE [LARGE SCALE GENOMIC DNA]</scope>
    <source>
        <strain evidence="2">ATCC 33500</strain>
        <strain evidence="6">ATCC 33500 / DSM 1411 / JCM 8866 / NBRC 14739 / NCIMB 2177 / R-4</strain>
    </source>
</reference>
<evidence type="ECO:0000313" key="4">
    <source>
        <dbReference type="EMBL" id="QCQ75473.1"/>
    </source>
</evidence>
<dbReference type="Proteomes" id="UP000027075">
    <property type="component" value="Chromosome"/>
</dbReference>
<reference evidence="4 7" key="3">
    <citation type="submission" date="2019-04" db="EMBL/GenBank/DDBJ databases">
        <title>Methylomes of two halophilic Archaea, Haloarcula marismortui and Haloferax mediterranei.</title>
        <authorList>
            <person name="DasSarma S."/>
            <person name="DasSarma P."/>
            <person name="DasSarma S."/>
            <person name="Fomenkov A."/>
            <person name="Vincze T."/>
            <person name="Anton B.P."/>
            <person name="Roberts R.J."/>
        </authorList>
    </citation>
    <scope>NUCLEOTIDE SEQUENCE [LARGE SCALE GENOMIC DNA]</scope>
    <source>
        <strain evidence="4">ATCC 33500</strain>
        <strain evidence="7">ATCC 33500 / DSM 1411 / JCM 8866 / NBRC 14739 / NCIMB 2177 / R-4</strain>
    </source>
</reference>
<dbReference type="EMBL" id="AOLO01000006">
    <property type="protein sequence ID" value="EMA03147.1"/>
    <property type="molecule type" value="Genomic_DNA"/>
</dbReference>
<feature type="transmembrane region" description="Helical" evidence="1">
    <location>
        <begin position="141"/>
        <end position="160"/>
    </location>
</feature>
<evidence type="ECO:0000313" key="7">
    <source>
        <dbReference type="Proteomes" id="UP000299011"/>
    </source>
</evidence>
<evidence type="ECO:0000313" key="2">
    <source>
        <dbReference type="EMBL" id="AHZ21647.1"/>
    </source>
</evidence>
<feature type="transmembrane region" description="Helical" evidence="1">
    <location>
        <begin position="110"/>
        <end position="135"/>
    </location>
</feature>
<gene>
    <name evidence="2" type="ORF">BM92_02785</name>
    <name evidence="3" type="ORF">C439_04095</name>
    <name evidence="4" type="ORF">E6P09_09410</name>
</gene>
<dbReference type="EMBL" id="CP007551">
    <property type="protein sequence ID" value="AHZ21647.1"/>
    <property type="molecule type" value="Genomic_DNA"/>
</dbReference>
<accession>M0J205</accession>
<evidence type="ECO:0000313" key="5">
    <source>
        <dbReference type="Proteomes" id="UP000011603"/>
    </source>
</evidence>
<dbReference type="EMBL" id="CP039139">
    <property type="protein sequence ID" value="QCQ75473.1"/>
    <property type="molecule type" value="Genomic_DNA"/>
</dbReference>
<name>M0J205_HALMT</name>
<sequence length="292" mass="30642">MSVDETQEYNPVSGVQQAAESLLSREFSPSVGHTTAVLSGCAFAPSLLTFWFVNGLLDFSTALVIGSASAGGGLVVRLIAYVLLVPTFLALRVGYYLAHPVHRRAVFAGVCPNATLLSLDWFSVGILATGLPLAFQRLGPWVGANTVYLLGLFVLPRLMSGRRETGLKVGSLVVGTVLFLYANYGAVVAGVMGLPAPAALLGPIATMTLSEATTASLLRMTNSVVIGPVFVALLALSMNRILTRPELTEIPVFRRTLPRRDPAQVVLTSAAVGTLFYLGVVAVSGGSVVVIP</sequence>
<dbReference type="Proteomes" id="UP000011603">
    <property type="component" value="Unassembled WGS sequence"/>
</dbReference>
<evidence type="ECO:0000313" key="6">
    <source>
        <dbReference type="Proteomes" id="UP000027075"/>
    </source>
</evidence>
<keyword evidence="1" id="KW-0812">Transmembrane</keyword>
<organism evidence="3 5">
    <name type="scientific">Haloferax mediterranei (strain ATCC 33500 / DSM 1411 / JCM 8866 / NBRC 14739 / NCIMB 2177 / R-4)</name>
    <name type="common">Halobacterium mediterranei</name>
    <dbReference type="NCBI Taxonomy" id="523841"/>
    <lineage>
        <taxon>Archaea</taxon>
        <taxon>Methanobacteriati</taxon>
        <taxon>Methanobacteriota</taxon>
        <taxon>Stenosarchaea group</taxon>
        <taxon>Halobacteria</taxon>
        <taxon>Halobacteriales</taxon>
        <taxon>Haloferacaceae</taxon>
        <taxon>Haloferax</taxon>
    </lineage>
</organism>
<feature type="transmembrane region" description="Helical" evidence="1">
    <location>
        <begin position="74"/>
        <end position="98"/>
    </location>
</feature>
<keyword evidence="5" id="KW-1185">Reference proteome</keyword>
<dbReference type="GeneID" id="40156633"/>